<dbReference type="Pfam" id="PF02879">
    <property type="entry name" value="PGM_PMM_II"/>
    <property type="match status" value="1"/>
</dbReference>
<dbReference type="GO" id="GO:0006166">
    <property type="term" value="P:purine ribonucleoside salvage"/>
    <property type="evidence" value="ECO:0007669"/>
    <property type="project" value="TreeGrafter"/>
</dbReference>
<dbReference type="GO" id="GO:0008973">
    <property type="term" value="F:phosphopentomutase activity"/>
    <property type="evidence" value="ECO:0007669"/>
    <property type="project" value="TreeGrafter"/>
</dbReference>
<dbReference type="InterPro" id="IPR005845">
    <property type="entry name" value="A-D-PHexomutase_a/b/a-II"/>
</dbReference>
<dbReference type="Gene3D" id="3.30.310.50">
    <property type="entry name" value="Alpha-D-phosphohexomutase, C-terminal domain"/>
    <property type="match status" value="1"/>
</dbReference>
<evidence type="ECO:0000256" key="7">
    <source>
        <dbReference type="RuleBase" id="RU004326"/>
    </source>
</evidence>
<dbReference type="PROSITE" id="PS00710">
    <property type="entry name" value="PGM_PMM"/>
    <property type="match status" value="1"/>
</dbReference>
<dbReference type="InterPro" id="IPR016055">
    <property type="entry name" value="A-D-PHexomutase_a/b/a-I/II/III"/>
</dbReference>
<dbReference type="PANTHER" id="PTHR45745">
    <property type="entry name" value="PHOSPHOMANNOMUTASE 45A"/>
    <property type="match status" value="1"/>
</dbReference>
<evidence type="ECO:0000256" key="6">
    <source>
        <dbReference type="ARBA" id="ARBA00023235"/>
    </source>
</evidence>
<dbReference type="RefSeq" id="WP_091348440.1">
    <property type="nucleotide sequence ID" value="NZ_FOIF01000003.1"/>
</dbReference>
<organism evidence="11 12">
    <name type="scientific">Anaerobranca gottschalkii DSM 13577</name>
    <dbReference type="NCBI Taxonomy" id="1120990"/>
    <lineage>
        <taxon>Bacteria</taxon>
        <taxon>Bacillati</taxon>
        <taxon>Bacillota</taxon>
        <taxon>Clostridia</taxon>
        <taxon>Eubacteriales</taxon>
        <taxon>Proteinivoracaceae</taxon>
        <taxon>Anaerobranca</taxon>
    </lineage>
</organism>
<keyword evidence="3" id="KW-0597">Phosphoprotein</keyword>
<dbReference type="PANTHER" id="PTHR45745:SF1">
    <property type="entry name" value="PHOSPHOGLUCOMUTASE 2B-RELATED"/>
    <property type="match status" value="1"/>
</dbReference>
<protein>
    <submittedName>
        <fullName evidence="11">Phosphoglucomutase</fullName>
    </submittedName>
</protein>
<evidence type="ECO:0000259" key="8">
    <source>
        <dbReference type="Pfam" id="PF02878"/>
    </source>
</evidence>
<comment type="cofactor">
    <cofactor evidence="1">
        <name>Mg(2+)</name>
        <dbReference type="ChEBI" id="CHEBI:18420"/>
    </cofactor>
</comment>
<dbReference type="EMBL" id="FOIF01000003">
    <property type="protein sequence ID" value="SES68572.1"/>
    <property type="molecule type" value="Genomic_DNA"/>
</dbReference>
<dbReference type="SUPFAM" id="SSF55957">
    <property type="entry name" value="Phosphoglucomutase, C-terminal domain"/>
    <property type="match status" value="1"/>
</dbReference>
<proteinExistence type="inferred from homology"/>
<dbReference type="GO" id="GO:0005975">
    <property type="term" value="P:carbohydrate metabolic process"/>
    <property type="evidence" value="ECO:0007669"/>
    <property type="project" value="InterPro"/>
</dbReference>
<dbReference type="SUPFAM" id="SSF53738">
    <property type="entry name" value="Phosphoglucomutase, first 3 domains"/>
    <property type="match status" value="3"/>
</dbReference>
<dbReference type="InterPro" id="IPR036900">
    <property type="entry name" value="A-D-PHexomutase_C_sf"/>
</dbReference>
<dbReference type="InterPro" id="IPR016066">
    <property type="entry name" value="A-D-PHexomutase_CS"/>
</dbReference>
<evidence type="ECO:0000313" key="12">
    <source>
        <dbReference type="Proteomes" id="UP000243819"/>
    </source>
</evidence>
<keyword evidence="4 7" id="KW-0479">Metal-binding</keyword>
<evidence type="ECO:0000256" key="5">
    <source>
        <dbReference type="ARBA" id="ARBA00022842"/>
    </source>
</evidence>
<evidence type="ECO:0000256" key="4">
    <source>
        <dbReference type="ARBA" id="ARBA00022723"/>
    </source>
</evidence>
<dbReference type="OrthoDB" id="9806956at2"/>
<dbReference type="STRING" id="1120990.SAMN03080614_100332"/>
<reference evidence="12" key="1">
    <citation type="submission" date="2016-10" db="EMBL/GenBank/DDBJ databases">
        <authorList>
            <person name="Varghese N."/>
            <person name="Submissions S."/>
        </authorList>
    </citation>
    <scope>NUCLEOTIDE SEQUENCE [LARGE SCALE GENOMIC DNA]</scope>
    <source>
        <strain evidence="12">DSM 13577</strain>
    </source>
</reference>
<evidence type="ECO:0000259" key="9">
    <source>
        <dbReference type="Pfam" id="PF02879"/>
    </source>
</evidence>
<comment type="similarity">
    <text evidence="2 7">Belongs to the phosphohexose mutase family.</text>
</comment>
<evidence type="ECO:0000259" key="10">
    <source>
        <dbReference type="Pfam" id="PF02880"/>
    </source>
</evidence>
<dbReference type="Gene3D" id="3.40.120.10">
    <property type="entry name" value="Alpha-D-Glucose-1,6-Bisphosphate, subunit A, domain 3"/>
    <property type="match status" value="3"/>
</dbReference>
<sequence>MSYLTMYRKWLNFDDETYKELISLKESEIKDRFYKELEFGTGGLRGIIGAGTNRVNKYTIRKVTQGLANYIKKQKINEPSVILAYDSRKYSELFAKEAALVLNANQIKTYIFNEMKPTPLLSYAIRKINTSAGIVITASHNPKEYNGYKIYWSDGGQITDHLAKEIYKEIKAIDYEDILTIEYNKAIDLGLYNVITDEIEDSYIKQIKQLTLNKDLVDNMKDKLKIVYTPIHGTGIKPIRRLLQEIGYTNLFIVKEQENPDPNFSTVICPNPEEKEVFEKAVEVASKEDADIIIGTDPDCDRAGVVVKNKEGNYIVLTGNQVGLLLTYYILDTLKFKNILPKNSVVIKTIVTTECIKEICKDYGVEVIDVLTGFKYIGEKIKEFEDTKDKFFLFGLEESYGYLTGTFVRDKDAVIASMLICEMACFYKKRGLSLYEGLLELYSKYGFFLEDLETITFDGLSGCINIENIINKIRNFPPNKIDEFNVVYIKDYKFKKIKDLLTGKETTMEYKMPSSNVIQLILEGDNIITIRPSGTEPKIKIYFMLKDNTWEKNVIKLNRLKEAISEIIKPEMNII</sequence>
<dbReference type="GO" id="GO:0000287">
    <property type="term" value="F:magnesium ion binding"/>
    <property type="evidence" value="ECO:0007669"/>
    <property type="project" value="InterPro"/>
</dbReference>
<dbReference type="InterPro" id="IPR005844">
    <property type="entry name" value="A-D-PHexomutase_a/b/a-I"/>
</dbReference>
<dbReference type="Pfam" id="PF02878">
    <property type="entry name" value="PGM_PMM_I"/>
    <property type="match status" value="1"/>
</dbReference>
<dbReference type="AlphaFoldDB" id="A0A1H9YHP2"/>
<evidence type="ECO:0000256" key="2">
    <source>
        <dbReference type="ARBA" id="ARBA00010231"/>
    </source>
</evidence>
<keyword evidence="6" id="KW-0413">Isomerase</keyword>
<dbReference type="Pfam" id="PF02880">
    <property type="entry name" value="PGM_PMM_III"/>
    <property type="match status" value="1"/>
</dbReference>
<feature type="domain" description="Alpha-D-phosphohexomutase alpha/beta/alpha" evidence="10">
    <location>
        <begin position="319"/>
        <end position="444"/>
    </location>
</feature>
<name>A0A1H9YHP2_9FIRM</name>
<feature type="domain" description="Alpha-D-phosphohexomutase alpha/beta/alpha" evidence="8">
    <location>
        <begin position="38"/>
        <end position="175"/>
    </location>
</feature>
<evidence type="ECO:0000256" key="3">
    <source>
        <dbReference type="ARBA" id="ARBA00022553"/>
    </source>
</evidence>
<keyword evidence="12" id="KW-1185">Reference proteome</keyword>
<feature type="domain" description="Alpha-D-phosphohexomutase alpha/beta/alpha" evidence="9">
    <location>
        <begin position="202"/>
        <end position="308"/>
    </location>
</feature>
<evidence type="ECO:0000313" key="11">
    <source>
        <dbReference type="EMBL" id="SES68572.1"/>
    </source>
</evidence>
<evidence type="ECO:0000256" key="1">
    <source>
        <dbReference type="ARBA" id="ARBA00001946"/>
    </source>
</evidence>
<keyword evidence="5 7" id="KW-0460">Magnesium</keyword>
<dbReference type="CDD" id="cd05799">
    <property type="entry name" value="PGM2"/>
    <property type="match status" value="1"/>
</dbReference>
<dbReference type="InterPro" id="IPR005846">
    <property type="entry name" value="A-D-PHexomutase_a/b/a-III"/>
</dbReference>
<accession>A0A1H9YHP2</accession>
<gene>
    <name evidence="11" type="ORF">SAMN03080614_100332</name>
</gene>
<dbReference type="Proteomes" id="UP000243819">
    <property type="component" value="Unassembled WGS sequence"/>
</dbReference>